<protein>
    <submittedName>
        <fullName evidence="1">Uncharacterized protein</fullName>
    </submittedName>
</protein>
<reference evidence="1" key="1">
    <citation type="submission" date="2020-08" db="EMBL/GenBank/DDBJ databases">
        <title>Multicomponent nature underlies the extraordinary mechanical properties of spider dragline silk.</title>
        <authorList>
            <person name="Kono N."/>
            <person name="Nakamura H."/>
            <person name="Mori M."/>
            <person name="Yoshida Y."/>
            <person name="Ohtoshi R."/>
            <person name="Malay A.D."/>
            <person name="Moran D.A.P."/>
            <person name="Tomita M."/>
            <person name="Numata K."/>
            <person name="Arakawa K."/>
        </authorList>
    </citation>
    <scope>NUCLEOTIDE SEQUENCE</scope>
</reference>
<sequence length="115" mass="13269">MLIPTTSGSACVWEMCDRLFLNLESQRRWGRGRGGGPRRTSEKYGTVVCKSKIRFCQDPGKKIIGNVICALRMVFVFLLSATQKREDIVAKKRFECWGGCRTKNRIYQIFFYSSE</sequence>
<dbReference type="Proteomes" id="UP000886998">
    <property type="component" value="Unassembled WGS sequence"/>
</dbReference>
<keyword evidence="2" id="KW-1185">Reference proteome</keyword>
<accession>A0A8X6X2Q7</accession>
<comment type="caution">
    <text evidence="1">The sequence shown here is derived from an EMBL/GenBank/DDBJ whole genome shotgun (WGS) entry which is preliminary data.</text>
</comment>
<evidence type="ECO:0000313" key="2">
    <source>
        <dbReference type="Proteomes" id="UP000886998"/>
    </source>
</evidence>
<name>A0A8X6X2Q7_9ARAC</name>
<dbReference type="EMBL" id="BMAV01004489">
    <property type="protein sequence ID" value="GFY44954.1"/>
    <property type="molecule type" value="Genomic_DNA"/>
</dbReference>
<evidence type="ECO:0000313" key="1">
    <source>
        <dbReference type="EMBL" id="GFY44954.1"/>
    </source>
</evidence>
<gene>
    <name evidence="1" type="ORF">TNIN_355571</name>
</gene>
<dbReference type="AlphaFoldDB" id="A0A8X6X2Q7"/>
<proteinExistence type="predicted"/>
<organism evidence="1 2">
    <name type="scientific">Trichonephila inaurata madagascariensis</name>
    <dbReference type="NCBI Taxonomy" id="2747483"/>
    <lineage>
        <taxon>Eukaryota</taxon>
        <taxon>Metazoa</taxon>
        <taxon>Ecdysozoa</taxon>
        <taxon>Arthropoda</taxon>
        <taxon>Chelicerata</taxon>
        <taxon>Arachnida</taxon>
        <taxon>Araneae</taxon>
        <taxon>Araneomorphae</taxon>
        <taxon>Entelegynae</taxon>
        <taxon>Araneoidea</taxon>
        <taxon>Nephilidae</taxon>
        <taxon>Trichonephila</taxon>
        <taxon>Trichonephila inaurata</taxon>
    </lineage>
</organism>